<dbReference type="VEuPathDB" id="FungiDB:H310_02537"/>
<dbReference type="RefSeq" id="XP_008864311.1">
    <property type="nucleotide sequence ID" value="XM_008866089.1"/>
</dbReference>
<protein>
    <submittedName>
        <fullName evidence="1">Uncharacterized protein</fullName>
    </submittedName>
</protein>
<proteinExistence type="predicted"/>
<dbReference type="EMBL" id="KI913955">
    <property type="protein sequence ID" value="ETW06236.1"/>
    <property type="molecule type" value="Genomic_DNA"/>
</dbReference>
<dbReference type="AlphaFoldDB" id="A0A024UIG0"/>
<dbReference type="GeneID" id="20079587"/>
<organism evidence="1">
    <name type="scientific">Aphanomyces invadans</name>
    <dbReference type="NCBI Taxonomy" id="157072"/>
    <lineage>
        <taxon>Eukaryota</taxon>
        <taxon>Sar</taxon>
        <taxon>Stramenopiles</taxon>
        <taxon>Oomycota</taxon>
        <taxon>Saprolegniomycetes</taxon>
        <taxon>Saprolegniales</taxon>
        <taxon>Verrucalvaceae</taxon>
        <taxon>Aphanomyces</taxon>
    </lineage>
</organism>
<accession>A0A024UIG0</accession>
<sequence>MVCCGAARRSTSRAHERCTSADKRSTWPRWHRCRAVAVFFPLSGWDSLRARDVCHGMILVKAFRGKKISKTRRSVTTFAGISVFPTVMCDVHRRLPQPLMRRAWAREVLSPTTTQRCCKLRTVKGAACYRGLFHSVVLRCTIAYLLNSVAIYLGTDGVNNGGAEDAVALDL</sequence>
<name>A0A024UIG0_9STRA</name>
<gene>
    <name evidence="1" type="ORF">H310_02537</name>
</gene>
<evidence type="ECO:0000313" key="1">
    <source>
        <dbReference type="EMBL" id="ETW06236.1"/>
    </source>
</evidence>
<reference evidence="1" key="1">
    <citation type="submission" date="2013-12" db="EMBL/GenBank/DDBJ databases">
        <title>The Genome Sequence of Aphanomyces invadans NJM9701.</title>
        <authorList>
            <consortium name="The Broad Institute Genomics Platform"/>
            <person name="Russ C."/>
            <person name="Tyler B."/>
            <person name="van West P."/>
            <person name="Dieguez-Uribeondo J."/>
            <person name="Young S.K."/>
            <person name="Zeng Q."/>
            <person name="Gargeya S."/>
            <person name="Fitzgerald M."/>
            <person name="Abouelleil A."/>
            <person name="Alvarado L."/>
            <person name="Chapman S.B."/>
            <person name="Gainer-Dewar J."/>
            <person name="Goldberg J."/>
            <person name="Griggs A."/>
            <person name="Gujja S."/>
            <person name="Hansen M."/>
            <person name="Howarth C."/>
            <person name="Imamovic A."/>
            <person name="Ireland A."/>
            <person name="Larimer J."/>
            <person name="McCowan C."/>
            <person name="Murphy C."/>
            <person name="Pearson M."/>
            <person name="Poon T.W."/>
            <person name="Priest M."/>
            <person name="Roberts A."/>
            <person name="Saif S."/>
            <person name="Shea T."/>
            <person name="Sykes S."/>
            <person name="Wortman J."/>
            <person name="Nusbaum C."/>
            <person name="Birren B."/>
        </authorList>
    </citation>
    <scope>NUCLEOTIDE SEQUENCE [LARGE SCALE GENOMIC DNA]</scope>
    <source>
        <strain evidence="1">NJM9701</strain>
    </source>
</reference>